<sequence length="69" mass="7752">MPNHGHGHHHHHDGSHDNALMSLCCCPCMMVSSLFGMIGSCVSCLCYPVLHCFGLDHHRPHPPPHHHRF</sequence>
<gene>
    <name evidence="3" type="ORF">HannXRQ_Chr07g0204071</name>
    <name evidence="2" type="ORF">HanXRQr2_Chr07g0313861</name>
</gene>
<keyword evidence="1" id="KW-0812">Transmembrane</keyword>
<evidence type="ECO:0000256" key="1">
    <source>
        <dbReference type="SAM" id="Phobius"/>
    </source>
</evidence>
<dbReference type="OMA" id="RCIFAAC"/>
<proteinExistence type="predicted"/>
<evidence type="ECO:0000313" key="3">
    <source>
        <dbReference type="EMBL" id="OTG21428.1"/>
    </source>
</evidence>
<dbReference type="Proteomes" id="UP000215914">
    <property type="component" value="Chromosome 7"/>
</dbReference>
<feature type="transmembrane region" description="Helical" evidence="1">
    <location>
        <begin position="20"/>
        <end position="50"/>
    </location>
</feature>
<dbReference type="EMBL" id="MNCJ02000322">
    <property type="protein sequence ID" value="KAF5800242.1"/>
    <property type="molecule type" value="Genomic_DNA"/>
</dbReference>
<protein>
    <recommendedName>
        <fullName evidence="5">Transmembrane protein</fullName>
    </recommendedName>
</protein>
<accession>A0A251UDK8</accession>
<dbReference type="Gramene" id="mRNA:HanXRQr2_Chr07g0313861">
    <property type="protein sequence ID" value="CDS:HanXRQr2_Chr07g0313861.1"/>
    <property type="gene ID" value="HanXRQr2_Chr07g0313861"/>
</dbReference>
<dbReference type="EMBL" id="CM007896">
    <property type="protein sequence ID" value="OTG21428.1"/>
    <property type="molecule type" value="Genomic_DNA"/>
</dbReference>
<reference evidence="3" key="2">
    <citation type="submission" date="2017-02" db="EMBL/GenBank/DDBJ databases">
        <title>Sunflower complete genome.</title>
        <authorList>
            <person name="Langlade N."/>
            <person name="Munos S."/>
        </authorList>
    </citation>
    <scope>NUCLEOTIDE SEQUENCE [LARGE SCALE GENOMIC DNA]</scope>
    <source>
        <tissue evidence="3">Leaves</tissue>
    </source>
</reference>
<evidence type="ECO:0000313" key="2">
    <source>
        <dbReference type="EMBL" id="KAF5800242.1"/>
    </source>
</evidence>
<reference evidence="2 4" key="1">
    <citation type="journal article" date="2017" name="Nature">
        <title>The sunflower genome provides insights into oil metabolism, flowering and Asterid evolution.</title>
        <authorList>
            <person name="Badouin H."/>
            <person name="Gouzy J."/>
            <person name="Grassa C.J."/>
            <person name="Murat F."/>
            <person name="Staton S.E."/>
            <person name="Cottret L."/>
            <person name="Lelandais-Briere C."/>
            <person name="Owens G.L."/>
            <person name="Carrere S."/>
            <person name="Mayjonade B."/>
            <person name="Legrand L."/>
            <person name="Gill N."/>
            <person name="Kane N.C."/>
            <person name="Bowers J.E."/>
            <person name="Hubner S."/>
            <person name="Bellec A."/>
            <person name="Berard A."/>
            <person name="Berges H."/>
            <person name="Blanchet N."/>
            <person name="Boniface M.C."/>
            <person name="Brunel D."/>
            <person name="Catrice O."/>
            <person name="Chaidir N."/>
            <person name="Claudel C."/>
            <person name="Donnadieu C."/>
            <person name="Faraut T."/>
            <person name="Fievet G."/>
            <person name="Helmstetter N."/>
            <person name="King M."/>
            <person name="Knapp S.J."/>
            <person name="Lai Z."/>
            <person name="Le Paslier M.C."/>
            <person name="Lippi Y."/>
            <person name="Lorenzon L."/>
            <person name="Mandel J.R."/>
            <person name="Marage G."/>
            <person name="Marchand G."/>
            <person name="Marquand E."/>
            <person name="Bret-Mestries E."/>
            <person name="Morien E."/>
            <person name="Nambeesan S."/>
            <person name="Nguyen T."/>
            <person name="Pegot-Espagnet P."/>
            <person name="Pouilly N."/>
            <person name="Raftis F."/>
            <person name="Sallet E."/>
            <person name="Schiex T."/>
            <person name="Thomas J."/>
            <person name="Vandecasteele C."/>
            <person name="Vares D."/>
            <person name="Vear F."/>
            <person name="Vautrin S."/>
            <person name="Crespi M."/>
            <person name="Mangin B."/>
            <person name="Burke J.M."/>
            <person name="Salse J."/>
            <person name="Munos S."/>
            <person name="Vincourt P."/>
            <person name="Rieseberg L.H."/>
            <person name="Langlade N.B."/>
        </authorList>
    </citation>
    <scope>NUCLEOTIDE SEQUENCE [LARGE SCALE GENOMIC DNA]</scope>
    <source>
        <strain evidence="4">cv. SF193</strain>
        <tissue evidence="2">Leaves</tissue>
    </source>
</reference>
<name>A0A251UDK8_HELAN</name>
<dbReference type="InParanoid" id="A0A251UDK8"/>
<evidence type="ECO:0000313" key="4">
    <source>
        <dbReference type="Proteomes" id="UP000215914"/>
    </source>
</evidence>
<keyword evidence="4" id="KW-1185">Reference proteome</keyword>
<keyword evidence="1" id="KW-1133">Transmembrane helix</keyword>
<organism evidence="3 4">
    <name type="scientific">Helianthus annuus</name>
    <name type="common">Common sunflower</name>
    <dbReference type="NCBI Taxonomy" id="4232"/>
    <lineage>
        <taxon>Eukaryota</taxon>
        <taxon>Viridiplantae</taxon>
        <taxon>Streptophyta</taxon>
        <taxon>Embryophyta</taxon>
        <taxon>Tracheophyta</taxon>
        <taxon>Spermatophyta</taxon>
        <taxon>Magnoliopsida</taxon>
        <taxon>eudicotyledons</taxon>
        <taxon>Gunneridae</taxon>
        <taxon>Pentapetalae</taxon>
        <taxon>asterids</taxon>
        <taxon>campanulids</taxon>
        <taxon>Asterales</taxon>
        <taxon>Asteraceae</taxon>
        <taxon>Asteroideae</taxon>
        <taxon>Heliantheae alliance</taxon>
        <taxon>Heliantheae</taxon>
        <taxon>Helianthus</taxon>
    </lineage>
</organism>
<dbReference type="AlphaFoldDB" id="A0A251UDK8"/>
<keyword evidence="1" id="KW-0472">Membrane</keyword>
<evidence type="ECO:0008006" key="5">
    <source>
        <dbReference type="Google" id="ProtNLM"/>
    </source>
</evidence>
<reference evidence="2" key="3">
    <citation type="submission" date="2020-06" db="EMBL/GenBank/DDBJ databases">
        <title>Helianthus annuus Genome sequencing and assembly Release 2.</title>
        <authorList>
            <person name="Gouzy J."/>
            <person name="Langlade N."/>
            <person name="Munos S."/>
        </authorList>
    </citation>
    <scope>NUCLEOTIDE SEQUENCE</scope>
    <source>
        <tissue evidence="2">Leaves</tissue>
    </source>
</reference>